<keyword evidence="1" id="KW-0472">Membrane</keyword>
<evidence type="ECO:0000313" key="3">
    <source>
        <dbReference type="Proteomes" id="UP000238049"/>
    </source>
</evidence>
<protein>
    <submittedName>
        <fullName evidence="2">Uncharacterized protein</fullName>
    </submittedName>
</protein>
<proteinExistence type="predicted"/>
<feature type="transmembrane region" description="Helical" evidence="1">
    <location>
        <begin position="65"/>
        <end position="84"/>
    </location>
</feature>
<feature type="transmembrane region" description="Helical" evidence="1">
    <location>
        <begin position="35"/>
        <end position="59"/>
    </location>
</feature>
<name>A0A2S7A6G7_9XANT</name>
<evidence type="ECO:0000256" key="1">
    <source>
        <dbReference type="SAM" id="Phobius"/>
    </source>
</evidence>
<organism evidence="2 3">
    <name type="scientific">Xanthomonas arboricola pv. guizotiae</name>
    <dbReference type="NCBI Taxonomy" id="487867"/>
    <lineage>
        <taxon>Bacteria</taxon>
        <taxon>Pseudomonadati</taxon>
        <taxon>Pseudomonadota</taxon>
        <taxon>Gammaproteobacteria</taxon>
        <taxon>Lysobacterales</taxon>
        <taxon>Lysobacteraceae</taxon>
        <taxon>Xanthomonas</taxon>
    </lineage>
</organism>
<feature type="transmembrane region" description="Helical" evidence="1">
    <location>
        <begin position="6"/>
        <end position="23"/>
    </location>
</feature>
<keyword evidence="1" id="KW-0812">Transmembrane</keyword>
<dbReference type="Proteomes" id="UP000238049">
    <property type="component" value="Unassembled WGS sequence"/>
</dbReference>
<reference evidence="2 3" key="1">
    <citation type="submission" date="2016-08" db="EMBL/GenBank/DDBJ databases">
        <title>Evolution of the type three secretion system and type three effector repertoires in Xanthomonas.</title>
        <authorList>
            <person name="Merda D."/>
            <person name="Briand M."/>
            <person name="Bosis E."/>
            <person name="Rousseau C."/>
            <person name="Portier P."/>
            <person name="Jacques M.-A."/>
            <person name="Fischer-Le Saux M."/>
        </authorList>
    </citation>
    <scope>NUCLEOTIDE SEQUENCE [LARGE SCALE GENOMIC DNA]</scope>
    <source>
        <strain evidence="2 3">CFBP 7409</strain>
    </source>
</reference>
<evidence type="ECO:0000313" key="2">
    <source>
        <dbReference type="EMBL" id="PPU03495.1"/>
    </source>
</evidence>
<keyword evidence="1" id="KW-1133">Transmembrane helix</keyword>
<dbReference type="RefSeq" id="WP_104563404.1">
    <property type="nucleotide sequence ID" value="NZ_MDSK01000021.1"/>
</dbReference>
<comment type="caution">
    <text evidence="2">The sequence shown here is derived from an EMBL/GenBank/DDBJ whole genome shotgun (WGS) entry which is preliminary data.</text>
</comment>
<dbReference type="AlphaFoldDB" id="A0A2S7A6G7"/>
<gene>
    <name evidence="2" type="ORF">XarbCFBP7409_02760</name>
</gene>
<accession>A0A2S7A6G7</accession>
<sequence>MSGLMTWCYLLGAAASALAFYLATRHQRLWPQRRLSARALRIGASALLLLALGCAIQALGTWAGIFAAGTALMLVAVALPYLDAWQQARTQRRQVRHVG</sequence>
<dbReference type="EMBL" id="MDSL01000004">
    <property type="protein sequence ID" value="PPU03495.1"/>
    <property type="molecule type" value="Genomic_DNA"/>
</dbReference>